<dbReference type="EMBL" id="JADYXP020000035">
    <property type="protein sequence ID" value="KAL0098795.1"/>
    <property type="molecule type" value="Genomic_DNA"/>
</dbReference>
<evidence type="ECO:0008006" key="4">
    <source>
        <dbReference type="Google" id="ProtNLM"/>
    </source>
</evidence>
<evidence type="ECO:0000256" key="1">
    <source>
        <dbReference type="SAM" id="SignalP"/>
    </source>
</evidence>
<dbReference type="AlphaFoldDB" id="A0AAW2E748"/>
<organism evidence="2 3">
    <name type="scientific">Cardiocondyla obscurior</name>
    <dbReference type="NCBI Taxonomy" id="286306"/>
    <lineage>
        <taxon>Eukaryota</taxon>
        <taxon>Metazoa</taxon>
        <taxon>Ecdysozoa</taxon>
        <taxon>Arthropoda</taxon>
        <taxon>Hexapoda</taxon>
        <taxon>Insecta</taxon>
        <taxon>Pterygota</taxon>
        <taxon>Neoptera</taxon>
        <taxon>Endopterygota</taxon>
        <taxon>Hymenoptera</taxon>
        <taxon>Apocrita</taxon>
        <taxon>Aculeata</taxon>
        <taxon>Formicoidea</taxon>
        <taxon>Formicidae</taxon>
        <taxon>Myrmicinae</taxon>
        <taxon>Cardiocondyla</taxon>
    </lineage>
</organism>
<accession>A0AAW2E748</accession>
<sequence>MSVFGSLFFLCIFLRRICISRRSGIFSLVSFVSICQHKIFSVSCADSRLCGETRRKMQVAFSSRGGFHRCHQIVAPERCTGSVLRIYTLRCSGWRCLINVYMFSIV</sequence>
<dbReference type="Proteomes" id="UP001430953">
    <property type="component" value="Unassembled WGS sequence"/>
</dbReference>
<proteinExistence type="predicted"/>
<reference evidence="2 3" key="1">
    <citation type="submission" date="2023-03" db="EMBL/GenBank/DDBJ databases">
        <title>High recombination rates correlate with genetic variation in Cardiocondyla obscurior ants.</title>
        <authorList>
            <person name="Errbii M."/>
        </authorList>
    </citation>
    <scope>NUCLEOTIDE SEQUENCE [LARGE SCALE GENOMIC DNA]</scope>
    <source>
        <strain evidence="2">Alpha-2009</strain>
        <tissue evidence="2">Whole body</tissue>
    </source>
</reference>
<keyword evidence="3" id="KW-1185">Reference proteome</keyword>
<feature type="signal peptide" evidence="1">
    <location>
        <begin position="1"/>
        <end position="20"/>
    </location>
</feature>
<name>A0AAW2E748_9HYME</name>
<protein>
    <recommendedName>
        <fullName evidence="4">Secreted protein</fullName>
    </recommendedName>
</protein>
<gene>
    <name evidence="2" type="ORF">PUN28_020742</name>
</gene>
<feature type="chain" id="PRO_5043800141" description="Secreted protein" evidence="1">
    <location>
        <begin position="21"/>
        <end position="106"/>
    </location>
</feature>
<evidence type="ECO:0000313" key="3">
    <source>
        <dbReference type="Proteomes" id="UP001430953"/>
    </source>
</evidence>
<evidence type="ECO:0000313" key="2">
    <source>
        <dbReference type="EMBL" id="KAL0098795.1"/>
    </source>
</evidence>
<keyword evidence="1" id="KW-0732">Signal</keyword>
<comment type="caution">
    <text evidence="2">The sequence shown here is derived from an EMBL/GenBank/DDBJ whole genome shotgun (WGS) entry which is preliminary data.</text>
</comment>